<keyword evidence="6" id="KW-1185">Reference proteome</keyword>
<sequence length="408" mass="44123">MKLKYKFKISIVLSLVLVFSLVFGTSFLQSEKNVEAAAAPKVFLMGGAIDDSNAEIYNALKAATGKTNPVVAIVCSAAADYATALDAYTNDITGHLSYKNLFTRYGFTPVFIPVAVDNYTTEAYKQSNIDLINSADVIFFNGGDQSRHVRSLLKDDGTPTPLFAAIQQRAATGAIISGTSAGTAVQSPKTYGEGVSYGYLYYNRLLSKKISDISLADSLYPDNGGYTTGFGFVNASIDTHFDARGRIGRILLAERDLGQKVGYGIDENTALYLNGTTGKVFGEHGVFIVDSTNATYGTAASFTVNNVKVSYLTTGDSYNTSTKSITSSKSLITTPYYSTIRDSSDIFSAYETTTTITRLVDTNVSYLYGDSYESGPKFTLKFIKDANTKGYYSNSKYTVSNVVLNVSY</sequence>
<name>A0ABX2ZTY3_9BACI</name>
<reference evidence="5 6" key="1">
    <citation type="submission" date="2016-07" db="EMBL/GenBank/DDBJ databases">
        <authorList>
            <person name="Townsley L."/>
            <person name="Shank E.A."/>
        </authorList>
    </citation>
    <scope>NUCLEOTIDE SEQUENCE [LARGE SCALE GENOMIC DNA]</scope>
    <source>
        <strain evidence="5 6">CH01</strain>
    </source>
</reference>
<evidence type="ECO:0000256" key="2">
    <source>
        <dbReference type="ARBA" id="ARBA00022670"/>
    </source>
</evidence>
<dbReference type="InterPro" id="IPR005320">
    <property type="entry name" value="Peptidase_S51"/>
</dbReference>
<accession>A0ABX2ZTY3</accession>
<keyword evidence="4" id="KW-0720">Serine protease</keyword>
<dbReference type="RefSeq" id="WP_069032295.1">
    <property type="nucleotide sequence ID" value="NZ_MDKC01000002.1"/>
</dbReference>
<protein>
    <recommendedName>
        <fullName evidence="7">Cyanophycinase</fullName>
    </recommendedName>
</protein>
<organism evidence="5 6">
    <name type="scientific">Gottfriedia luciferensis</name>
    <dbReference type="NCBI Taxonomy" id="178774"/>
    <lineage>
        <taxon>Bacteria</taxon>
        <taxon>Bacillati</taxon>
        <taxon>Bacillota</taxon>
        <taxon>Bacilli</taxon>
        <taxon>Bacillales</taxon>
        <taxon>Bacillaceae</taxon>
        <taxon>Gottfriedia</taxon>
    </lineage>
</organism>
<evidence type="ECO:0000256" key="1">
    <source>
        <dbReference type="ARBA" id="ARBA00006534"/>
    </source>
</evidence>
<evidence type="ECO:0000256" key="4">
    <source>
        <dbReference type="ARBA" id="ARBA00022825"/>
    </source>
</evidence>
<evidence type="ECO:0000313" key="6">
    <source>
        <dbReference type="Proteomes" id="UP000094580"/>
    </source>
</evidence>
<dbReference type="Gene3D" id="3.40.50.880">
    <property type="match status" value="1"/>
</dbReference>
<keyword evidence="2" id="KW-0645">Protease</keyword>
<evidence type="ECO:0000313" key="5">
    <source>
        <dbReference type="EMBL" id="ODG93216.1"/>
    </source>
</evidence>
<dbReference type="SUPFAM" id="SSF52317">
    <property type="entry name" value="Class I glutamine amidotransferase-like"/>
    <property type="match status" value="1"/>
</dbReference>
<dbReference type="PANTHER" id="PTHR36175">
    <property type="entry name" value="CYANOPHYCINASE"/>
    <property type="match status" value="1"/>
</dbReference>
<proteinExistence type="inferred from homology"/>
<gene>
    <name evidence="5" type="ORF">BED47_02715</name>
</gene>
<comment type="caution">
    <text evidence="5">The sequence shown here is derived from an EMBL/GenBank/DDBJ whole genome shotgun (WGS) entry which is preliminary data.</text>
</comment>
<dbReference type="Proteomes" id="UP000094580">
    <property type="component" value="Unassembled WGS sequence"/>
</dbReference>
<dbReference type="InterPro" id="IPR029062">
    <property type="entry name" value="Class_I_gatase-like"/>
</dbReference>
<dbReference type="PANTHER" id="PTHR36175:SF1">
    <property type="entry name" value="CYANOPHYCINASE"/>
    <property type="match status" value="1"/>
</dbReference>
<keyword evidence="3" id="KW-0378">Hydrolase</keyword>
<dbReference type="CDD" id="cd03145">
    <property type="entry name" value="GAT1_cyanophycinase"/>
    <property type="match status" value="1"/>
</dbReference>
<dbReference type="EMBL" id="MDKC01000002">
    <property type="protein sequence ID" value="ODG93216.1"/>
    <property type="molecule type" value="Genomic_DNA"/>
</dbReference>
<evidence type="ECO:0008006" key="7">
    <source>
        <dbReference type="Google" id="ProtNLM"/>
    </source>
</evidence>
<evidence type="ECO:0000256" key="3">
    <source>
        <dbReference type="ARBA" id="ARBA00022801"/>
    </source>
</evidence>
<comment type="similarity">
    <text evidence="1">Belongs to the peptidase S51 family.</text>
</comment>
<dbReference type="Pfam" id="PF03575">
    <property type="entry name" value="Peptidase_S51"/>
    <property type="match status" value="1"/>
</dbReference>